<reference evidence="1 2" key="1">
    <citation type="journal article" date="2022" name="Plant J.">
        <title>Chromosome-level genome of Camellia lanceoleosa provides a valuable resource for understanding genome evolution and self-incompatibility.</title>
        <authorList>
            <person name="Gong W."/>
            <person name="Xiao S."/>
            <person name="Wang L."/>
            <person name="Liao Z."/>
            <person name="Chang Y."/>
            <person name="Mo W."/>
            <person name="Hu G."/>
            <person name="Li W."/>
            <person name="Zhao G."/>
            <person name="Zhu H."/>
            <person name="Hu X."/>
            <person name="Ji K."/>
            <person name="Xiang X."/>
            <person name="Song Q."/>
            <person name="Yuan D."/>
            <person name="Jin S."/>
            <person name="Zhang L."/>
        </authorList>
    </citation>
    <scope>NUCLEOTIDE SEQUENCE [LARGE SCALE GENOMIC DNA]</scope>
    <source>
        <strain evidence="1">SQ_2022a</strain>
    </source>
</reference>
<dbReference type="EMBL" id="CM045765">
    <property type="protein sequence ID" value="KAI8001990.1"/>
    <property type="molecule type" value="Genomic_DNA"/>
</dbReference>
<evidence type="ECO:0000313" key="1">
    <source>
        <dbReference type="EMBL" id="KAI8001990.1"/>
    </source>
</evidence>
<evidence type="ECO:0000313" key="2">
    <source>
        <dbReference type="Proteomes" id="UP001060215"/>
    </source>
</evidence>
<name>A0ACC0GLN1_9ERIC</name>
<keyword evidence="2" id="KW-1185">Reference proteome</keyword>
<gene>
    <name evidence="1" type="ORF">LOK49_LG09G02769</name>
</gene>
<dbReference type="Proteomes" id="UP001060215">
    <property type="component" value="Chromosome 8"/>
</dbReference>
<protein>
    <submittedName>
        <fullName evidence="1">Pentatricopeptide repeat-containing protein</fullName>
    </submittedName>
</protein>
<organism evidence="1 2">
    <name type="scientific">Camellia lanceoleosa</name>
    <dbReference type="NCBI Taxonomy" id="1840588"/>
    <lineage>
        <taxon>Eukaryota</taxon>
        <taxon>Viridiplantae</taxon>
        <taxon>Streptophyta</taxon>
        <taxon>Embryophyta</taxon>
        <taxon>Tracheophyta</taxon>
        <taxon>Spermatophyta</taxon>
        <taxon>Magnoliopsida</taxon>
        <taxon>eudicotyledons</taxon>
        <taxon>Gunneridae</taxon>
        <taxon>Pentapetalae</taxon>
        <taxon>asterids</taxon>
        <taxon>Ericales</taxon>
        <taxon>Theaceae</taxon>
        <taxon>Camellia</taxon>
    </lineage>
</organism>
<sequence>MASSTLAERIRKEGYVLDTSCVLHNVNEEEKENLLCGHSEKLAIAFVYLKDCGEGDYCKGTTIRVAKNLRVCNDCHVATKLISKIVGREIIVRDVRRFHHFKDGNCSCGDYW</sequence>
<accession>A0ACC0GLN1</accession>
<comment type="caution">
    <text evidence="1">The sequence shown here is derived from an EMBL/GenBank/DDBJ whole genome shotgun (WGS) entry which is preliminary data.</text>
</comment>
<proteinExistence type="predicted"/>